<dbReference type="AlphaFoldDB" id="A0A061RZ72"/>
<organism evidence="1">
    <name type="scientific">Tetraselmis sp. GSL018</name>
    <dbReference type="NCBI Taxonomy" id="582737"/>
    <lineage>
        <taxon>Eukaryota</taxon>
        <taxon>Viridiplantae</taxon>
        <taxon>Chlorophyta</taxon>
        <taxon>core chlorophytes</taxon>
        <taxon>Chlorodendrophyceae</taxon>
        <taxon>Chlorodendrales</taxon>
        <taxon>Chlorodendraceae</taxon>
        <taxon>Tetraselmis</taxon>
    </lineage>
</organism>
<name>A0A061RZ72_9CHLO</name>
<dbReference type="EMBL" id="GBEZ01009540">
    <property type="protein sequence ID" value="JAC76054.1"/>
    <property type="molecule type" value="Transcribed_RNA"/>
</dbReference>
<reference evidence="1" key="1">
    <citation type="submission" date="2014-05" db="EMBL/GenBank/DDBJ databases">
        <title>The transcriptome of the halophilic microalga Tetraselmis sp. GSL018 isolated from the Great Salt Lake, Utah.</title>
        <authorList>
            <person name="Jinkerson R.E."/>
            <person name="D'Adamo S."/>
            <person name="Posewitz M.C."/>
        </authorList>
    </citation>
    <scope>NUCLEOTIDE SEQUENCE</scope>
    <source>
        <strain evidence="1">GSL018</strain>
    </source>
</reference>
<feature type="non-terminal residue" evidence="1">
    <location>
        <position position="1"/>
    </location>
</feature>
<protein>
    <submittedName>
        <fullName evidence="1">Uncharacterized protein</fullName>
    </submittedName>
</protein>
<accession>A0A061RZ72</accession>
<gene>
    <name evidence="1" type="ORF">TSPGSL018_21294</name>
</gene>
<feature type="non-terminal residue" evidence="1">
    <location>
        <position position="75"/>
    </location>
</feature>
<sequence>LGCVALGVLHVLRHVRVKVDPGGLRAQPGEAVDANDLAVHLGLVRLEQQEPHPEPGRRVHDIDALQRERESMCVF</sequence>
<evidence type="ECO:0000313" key="1">
    <source>
        <dbReference type="EMBL" id="JAC76054.1"/>
    </source>
</evidence>
<proteinExistence type="predicted"/>